<dbReference type="EMBL" id="JAJAGQ010000013">
    <property type="protein sequence ID" value="KAJ8545982.1"/>
    <property type="molecule type" value="Genomic_DNA"/>
</dbReference>
<accession>A0A9Q1LWB3</accession>
<name>A0A9Q1LWB3_9SOLA</name>
<gene>
    <name evidence="1" type="ORF">K7X08_018565</name>
</gene>
<keyword evidence="2" id="KW-1185">Reference proteome</keyword>
<reference evidence="2" key="1">
    <citation type="journal article" date="2023" name="Proc. Natl. Acad. Sci. U.S.A.">
        <title>Genomic and structural basis for evolution of tropane alkaloid biosynthesis.</title>
        <authorList>
            <person name="Wanga Y.-J."/>
            <person name="Taina T."/>
            <person name="Yua J.-Y."/>
            <person name="Lia J."/>
            <person name="Xua B."/>
            <person name="Chenc J."/>
            <person name="D'Auriad J.C."/>
            <person name="Huanga J.-P."/>
            <person name="Huanga S.-X."/>
        </authorList>
    </citation>
    <scope>NUCLEOTIDE SEQUENCE [LARGE SCALE GENOMIC DNA]</scope>
    <source>
        <strain evidence="2">cv. KIB-2019</strain>
    </source>
</reference>
<proteinExistence type="predicted"/>
<evidence type="ECO:0000313" key="2">
    <source>
        <dbReference type="Proteomes" id="UP001152561"/>
    </source>
</evidence>
<dbReference type="AlphaFoldDB" id="A0A9Q1LWB3"/>
<dbReference type="OrthoDB" id="1300531at2759"/>
<protein>
    <submittedName>
        <fullName evidence="1">Uncharacterized protein</fullName>
    </submittedName>
</protein>
<evidence type="ECO:0000313" key="1">
    <source>
        <dbReference type="EMBL" id="KAJ8545982.1"/>
    </source>
</evidence>
<organism evidence="1 2">
    <name type="scientific">Anisodus acutangulus</name>
    <dbReference type="NCBI Taxonomy" id="402998"/>
    <lineage>
        <taxon>Eukaryota</taxon>
        <taxon>Viridiplantae</taxon>
        <taxon>Streptophyta</taxon>
        <taxon>Embryophyta</taxon>
        <taxon>Tracheophyta</taxon>
        <taxon>Spermatophyta</taxon>
        <taxon>Magnoliopsida</taxon>
        <taxon>eudicotyledons</taxon>
        <taxon>Gunneridae</taxon>
        <taxon>Pentapetalae</taxon>
        <taxon>asterids</taxon>
        <taxon>lamiids</taxon>
        <taxon>Solanales</taxon>
        <taxon>Solanaceae</taxon>
        <taxon>Solanoideae</taxon>
        <taxon>Hyoscyameae</taxon>
        <taxon>Anisodus</taxon>
    </lineage>
</organism>
<dbReference type="Proteomes" id="UP001152561">
    <property type="component" value="Unassembled WGS sequence"/>
</dbReference>
<comment type="caution">
    <text evidence="1">The sequence shown here is derived from an EMBL/GenBank/DDBJ whole genome shotgun (WGS) entry which is preliminary data.</text>
</comment>
<sequence>MWLEIALKKKVEDLDLEIWRLQLIDHAHPDGDWGSFGGDCSFEIVAPYIQHLKISGDFDSVEIRLGDLSSLVHVDLTFAVDVVFDKKVEHLLASVRCANELILSCWFAEMIYMLVLEKKDVSLPLLECKFLDFKKCHSRHRVNSCSGEFDNTSSRER</sequence>